<dbReference type="EMBL" id="NHTK01001185">
    <property type="protein sequence ID" value="PPR02182.1"/>
    <property type="molecule type" value="Genomic_DNA"/>
</dbReference>
<dbReference type="AlphaFoldDB" id="A0A409YGR9"/>
<dbReference type="OrthoDB" id="3365698at2759"/>
<gene>
    <name evidence="1" type="ORF">CVT24_011370</name>
</gene>
<dbReference type="InParanoid" id="A0A409YGR9"/>
<evidence type="ECO:0008006" key="3">
    <source>
        <dbReference type="Google" id="ProtNLM"/>
    </source>
</evidence>
<comment type="caution">
    <text evidence="1">The sequence shown here is derived from an EMBL/GenBank/DDBJ whole genome shotgun (WGS) entry which is preliminary data.</text>
</comment>
<dbReference type="Proteomes" id="UP000284842">
    <property type="component" value="Unassembled WGS sequence"/>
</dbReference>
<evidence type="ECO:0000313" key="2">
    <source>
        <dbReference type="Proteomes" id="UP000284842"/>
    </source>
</evidence>
<organism evidence="1 2">
    <name type="scientific">Panaeolus cyanescens</name>
    <dbReference type="NCBI Taxonomy" id="181874"/>
    <lineage>
        <taxon>Eukaryota</taxon>
        <taxon>Fungi</taxon>
        <taxon>Dikarya</taxon>
        <taxon>Basidiomycota</taxon>
        <taxon>Agaricomycotina</taxon>
        <taxon>Agaricomycetes</taxon>
        <taxon>Agaricomycetidae</taxon>
        <taxon>Agaricales</taxon>
        <taxon>Agaricineae</taxon>
        <taxon>Galeropsidaceae</taxon>
        <taxon>Panaeolus</taxon>
    </lineage>
</organism>
<proteinExistence type="predicted"/>
<evidence type="ECO:0000313" key="1">
    <source>
        <dbReference type="EMBL" id="PPR02182.1"/>
    </source>
</evidence>
<sequence>MSLSPSRLEQLRHTNQVPSDEEVEDILELVAASQNHIKSYTIDVSVDLADDASDKLHSRLKAIRDFTQHQQLLSPARRIPQEIIAEIISHIIDEGDDSLAGAHCLPFTQVCRLWRAAFRPLLPSAGTFLCPRGTITSSSRIKDIVQAFNSFLDSLPSPSSRFSLIIRDTLTRGDVPATGVRSTLMDGFLVHADRIFSLQLSLDPSVFAELHQRLTNQLDNLLILKLTISGTLGAYAGSLNAFESAKSLQLIELISPMKILIKLPINQLVSYKEHSLGSGIMVGHVLQHAPNLKCLEHTAHTRIAHPYYLSQWSEKPKALKALSLMTYNMGDQYSRYVDYEWTEDGPLQRDPDFFIPCFRLPNVEEIRIRDPDRNAIPGLIHLLKFSSPCGGSFLSLTKLVICGLRYHPLQLHKLLTLTPNLTYLEYNDIVNQYMEFLGILSQKPLAVNRLDTLIIHNAHKASSVQDFVVSRWEAFSASECERLVTVKLLYRDPQNALRMGAGLGLPPIDRGDLDVLVQSLEGLTGRFIKLTKKKSGSLEVSSFFRRSATISAQEEERKAQEVLVQLMNISPLNVKLTYIHTLHSFSLAYRSAATQLEDWQSNATLTQISVAPGSRPLLVGCRRPSG</sequence>
<name>A0A409YGR9_9AGAR</name>
<keyword evidence="2" id="KW-1185">Reference proteome</keyword>
<protein>
    <recommendedName>
        <fullName evidence="3">F-box domain-containing protein</fullName>
    </recommendedName>
</protein>
<reference evidence="1 2" key="1">
    <citation type="journal article" date="2018" name="Evol. Lett.">
        <title>Horizontal gene cluster transfer increased hallucinogenic mushroom diversity.</title>
        <authorList>
            <person name="Reynolds H.T."/>
            <person name="Vijayakumar V."/>
            <person name="Gluck-Thaler E."/>
            <person name="Korotkin H.B."/>
            <person name="Matheny P.B."/>
            <person name="Slot J.C."/>
        </authorList>
    </citation>
    <scope>NUCLEOTIDE SEQUENCE [LARGE SCALE GENOMIC DNA]</scope>
    <source>
        <strain evidence="1 2">2629</strain>
    </source>
</reference>
<accession>A0A409YGR9</accession>